<dbReference type="Pfam" id="PF02114">
    <property type="entry name" value="Phosducin"/>
    <property type="match status" value="1"/>
</dbReference>
<keyword evidence="2" id="KW-0597">Phosphoprotein</keyword>
<dbReference type="InterPro" id="IPR036249">
    <property type="entry name" value="Thioredoxin-like_sf"/>
</dbReference>
<dbReference type="CDD" id="cd02987">
    <property type="entry name" value="Phd_like_Phd"/>
    <property type="match status" value="1"/>
</dbReference>
<dbReference type="InterPro" id="IPR023196">
    <property type="entry name" value="Phosducin_N_dom_sf"/>
</dbReference>
<dbReference type="EMBL" id="LR003420">
    <property type="protein sequence ID" value="SVE73039.1"/>
    <property type="molecule type" value="mRNA"/>
</dbReference>
<feature type="domain" description="Phosducin" evidence="5">
    <location>
        <begin position="62"/>
        <end position="272"/>
    </location>
</feature>
<organism evidence="6">
    <name type="scientific">Ceriodaphnia reticulata</name>
    <dbReference type="NCBI Taxonomy" id="302197"/>
    <lineage>
        <taxon>Eukaryota</taxon>
        <taxon>Metazoa</taxon>
        <taxon>Ecdysozoa</taxon>
        <taxon>Arthropoda</taxon>
        <taxon>Crustacea</taxon>
        <taxon>Branchiopoda</taxon>
        <taxon>Diplostraca</taxon>
        <taxon>Cladocera</taxon>
        <taxon>Anomopoda</taxon>
        <taxon>Daphniidae</taxon>
        <taxon>Ceriodaphnia</taxon>
    </lineage>
</organism>
<feature type="compositionally biased region" description="Acidic residues" evidence="4">
    <location>
        <begin position="22"/>
        <end position="33"/>
    </location>
</feature>
<evidence type="ECO:0000256" key="1">
    <source>
        <dbReference type="ARBA" id="ARBA00009686"/>
    </source>
</evidence>
<sequence length="288" mass="32513">MATLDDKLLGEKLHYYCSSSSESEDEDDDDDDGEKSPRPDAQPTLEGTRQWDGTSCNVFFLWTGPKGVIKDYQRFKQLERERREEQKEELAVLAKKFSITCRTNAEDDQAKSEEEKLEEELAKLMDESCIQEFVQQRMQEMLMRETNRLRFGSVHVLKDCDHFLAAVDGEDKSVSVLILLHEPGSAGCLNAIRAVESLARDHVHVKFCTVRPSLISMSVNFKSSGVPALLAYKAGQLMGNFVRLTDELSDEFEAGDLESYLIEHGILTDRHLVPAVARVVDDSSSDED</sequence>
<protein>
    <submittedName>
        <fullName evidence="6">EOG090X08Y3</fullName>
    </submittedName>
</protein>
<dbReference type="PANTHER" id="PTHR46052">
    <property type="entry name" value="PHOSDUCIN-LIKE PROTEIN"/>
    <property type="match status" value="1"/>
</dbReference>
<comment type="similarity">
    <text evidence="1">Belongs to the phosducin family.</text>
</comment>
<dbReference type="GO" id="GO:0008277">
    <property type="term" value="P:regulation of G protein-coupled receptor signaling pathway"/>
    <property type="evidence" value="ECO:0007669"/>
    <property type="project" value="InterPro"/>
</dbReference>
<feature type="region of interest" description="Disordered" evidence="4">
    <location>
        <begin position="17"/>
        <end position="50"/>
    </location>
</feature>
<gene>
    <name evidence="6" type="primary">EOG090X08Y3</name>
</gene>
<dbReference type="InterPro" id="IPR051499">
    <property type="entry name" value="Phosducin-like_reg"/>
</dbReference>
<name>A0A4Y7M017_9CRUS</name>
<evidence type="ECO:0000256" key="3">
    <source>
        <dbReference type="SAM" id="Coils"/>
    </source>
</evidence>
<feature type="coiled-coil region" evidence="3">
    <location>
        <begin position="69"/>
        <end position="127"/>
    </location>
</feature>
<keyword evidence="3" id="KW-0175">Coiled coil</keyword>
<evidence type="ECO:0000313" key="6">
    <source>
        <dbReference type="EMBL" id="SVE73039.1"/>
    </source>
</evidence>
<dbReference type="PANTHER" id="PTHR46052:SF1">
    <property type="entry name" value="PHOSDUCIN-LIKE PROTEIN"/>
    <property type="match status" value="1"/>
</dbReference>
<dbReference type="InterPro" id="IPR024253">
    <property type="entry name" value="Phosducin_thioredoxin-like_dom"/>
</dbReference>
<dbReference type="SUPFAM" id="SSF52833">
    <property type="entry name" value="Thioredoxin-like"/>
    <property type="match status" value="1"/>
</dbReference>
<dbReference type="PRINTS" id="PR00677">
    <property type="entry name" value="PHOSDUCIN"/>
</dbReference>
<dbReference type="Gene3D" id="3.40.30.10">
    <property type="entry name" value="Glutaredoxin"/>
    <property type="match status" value="1"/>
</dbReference>
<evidence type="ECO:0000259" key="5">
    <source>
        <dbReference type="Pfam" id="PF02114"/>
    </source>
</evidence>
<reference evidence="6" key="1">
    <citation type="submission" date="2018-08" db="EMBL/GenBank/DDBJ databases">
        <authorList>
            <person name="Cornetti L."/>
        </authorList>
    </citation>
    <scope>NUCLEOTIDE SEQUENCE</scope>
    <source>
        <strain evidence="6">OM-SAIQ-clone2</strain>
    </source>
</reference>
<proteinExistence type="evidence at transcript level"/>
<evidence type="ECO:0000256" key="2">
    <source>
        <dbReference type="ARBA" id="ARBA00022553"/>
    </source>
</evidence>
<evidence type="ECO:0000256" key="4">
    <source>
        <dbReference type="SAM" id="MobiDB-lite"/>
    </source>
</evidence>
<accession>A0A4Y7M017</accession>
<dbReference type="InterPro" id="IPR001200">
    <property type="entry name" value="Phosducin"/>
</dbReference>
<dbReference type="AlphaFoldDB" id="A0A4Y7M017"/>
<dbReference type="Gene3D" id="1.10.168.10">
    <property type="entry name" value="Phosducin, domain 2"/>
    <property type="match status" value="1"/>
</dbReference>